<accession>A0ABV8LXA7</accession>
<comment type="caution">
    <text evidence="2">The sequence shown here is derived from an EMBL/GenBank/DDBJ whole genome shotgun (WGS) entry which is preliminary data.</text>
</comment>
<dbReference type="Gene3D" id="3.30.950.30">
    <property type="entry name" value="Schlafen, AAA domain"/>
    <property type="match status" value="1"/>
</dbReference>
<dbReference type="Pfam" id="PF04326">
    <property type="entry name" value="SLFN_AlbA_2"/>
    <property type="match status" value="1"/>
</dbReference>
<dbReference type="RefSeq" id="WP_253760682.1">
    <property type="nucleotide sequence ID" value="NZ_JAMZDZ010000001.1"/>
</dbReference>
<dbReference type="Proteomes" id="UP001595816">
    <property type="component" value="Unassembled WGS sequence"/>
</dbReference>
<organism evidence="2 3">
    <name type="scientific">Hamadaea flava</name>
    <dbReference type="NCBI Taxonomy" id="1742688"/>
    <lineage>
        <taxon>Bacteria</taxon>
        <taxon>Bacillati</taxon>
        <taxon>Actinomycetota</taxon>
        <taxon>Actinomycetes</taxon>
        <taxon>Micromonosporales</taxon>
        <taxon>Micromonosporaceae</taxon>
        <taxon>Hamadaea</taxon>
    </lineage>
</organism>
<evidence type="ECO:0000313" key="2">
    <source>
        <dbReference type="EMBL" id="MFC4135697.1"/>
    </source>
</evidence>
<protein>
    <submittedName>
        <fullName evidence="2">Helix-turn-helix domain-containing protein</fullName>
    </submittedName>
</protein>
<reference evidence="3" key="1">
    <citation type="journal article" date="2019" name="Int. J. Syst. Evol. Microbiol.">
        <title>The Global Catalogue of Microorganisms (GCM) 10K type strain sequencing project: providing services to taxonomists for standard genome sequencing and annotation.</title>
        <authorList>
            <consortium name="The Broad Institute Genomics Platform"/>
            <consortium name="The Broad Institute Genome Sequencing Center for Infectious Disease"/>
            <person name="Wu L."/>
            <person name="Ma J."/>
        </authorList>
    </citation>
    <scope>NUCLEOTIDE SEQUENCE [LARGE SCALE GENOMIC DNA]</scope>
    <source>
        <strain evidence="3">CGMCC 4.7289</strain>
    </source>
</reference>
<feature type="domain" description="Schlafen AlbA-2" evidence="1">
    <location>
        <begin position="35"/>
        <end position="144"/>
    </location>
</feature>
<dbReference type="InterPro" id="IPR007421">
    <property type="entry name" value="Schlafen_AlbA_2_dom"/>
</dbReference>
<evidence type="ECO:0000259" key="1">
    <source>
        <dbReference type="Pfam" id="PF04326"/>
    </source>
</evidence>
<sequence>MPALRNARLEQLLGGQINDNLTYGQIKALIPNVGEAPDLDFKRDLYDTKDSGRKSMCSDVAALANANGGVLILGMDEDSQGRAHTDTGVSIADSEKSRIWQTVLDVVRPKPQFGVIAVEDPDRPGTGFLIIWVAPSADPPHALVMPNKSLLYPRRIGTRTVHLSETEVAEGYRARFAGLADRLGHAKQIEKDFAPSIDPSRVFVVVTLVPDIPGAFSIDTATFRAFEQSILTRRPLAFGIPVVRGFTRATVRHRRLVGVSSWQPGKPYQGAACELHHNGNGVYAAEVESHARDLSDTPSLVDSQQLVLNIGAALRHLALHARDRTSAGGMANLRATIIGGPRPGLALVSNLSYQNEQVGTHVATAQPEADALADIDELCEAKAGHVTATYRLASGLFQEFGRPEAPLLTPSGDIRLPYWGRDEQRMISAWAAESGVGTVATEIN</sequence>
<dbReference type="EMBL" id="JBHSAY010000024">
    <property type="protein sequence ID" value="MFC4135697.1"/>
    <property type="molecule type" value="Genomic_DNA"/>
</dbReference>
<dbReference type="InterPro" id="IPR038461">
    <property type="entry name" value="Schlafen_AlbA_2_dom_sf"/>
</dbReference>
<name>A0ABV8LXA7_9ACTN</name>
<proteinExistence type="predicted"/>
<keyword evidence="3" id="KW-1185">Reference proteome</keyword>
<evidence type="ECO:0000313" key="3">
    <source>
        <dbReference type="Proteomes" id="UP001595816"/>
    </source>
</evidence>
<gene>
    <name evidence="2" type="ORF">ACFOZ4_34220</name>
</gene>